<evidence type="ECO:0008006" key="3">
    <source>
        <dbReference type="Google" id="ProtNLM"/>
    </source>
</evidence>
<dbReference type="EMBL" id="CP063078">
    <property type="protein sequence ID" value="QOQ86637.1"/>
    <property type="molecule type" value="Genomic_DNA"/>
</dbReference>
<accession>A0A7M1LDK3</accession>
<reference evidence="1 2" key="1">
    <citation type="submission" date="2020-10" db="EMBL/GenBank/DDBJ databases">
        <title>Campylobacter and Helicobacter PacBio genomes.</title>
        <authorList>
            <person name="Lane C."/>
        </authorList>
    </citation>
    <scope>NUCLEOTIDE SEQUENCE [LARGE SCALE GENOMIC DNA]</scope>
    <source>
        <strain evidence="1 2">2016D-0077</strain>
    </source>
</reference>
<proteinExistence type="predicted"/>
<dbReference type="InterPro" id="IPR058944">
    <property type="entry name" value="CntK-like"/>
</dbReference>
<dbReference type="RefSeq" id="WP_025802892.1">
    <property type="nucleotide sequence ID" value="NZ_CP053842.1"/>
</dbReference>
<dbReference type="OrthoDB" id="9813391at2"/>
<gene>
    <name evidence="1" type="ORF">IMC76_05240</name>
</gene>
<name>A0A7M1LDK3_9BACT</name>
<keyword evidence="2" id="KW-1185">Reference proteome</keyword>
<dbReference type="AlphaFoldDB" id="A0A7M1LDK3"/>
<evidence type="ECO:0000313" key="2">
    <source>
        <dbReference type="Proteomes" id="UP000594749"/>
    </source>
</evidence>
<dbReference type="Proteomes" id="UP000594749">
    <property type="component" value="Chromosome"/>
</dbReference>
<organism evidence="1 2">
    <name type="scientific">Campylobacter corcagiensis</name>
    <dbReference type="NCBI Taxonomy" id="1448857"/>
    <lineage>
        <taxon>Bacteria</taxon>
        <taxon>Pseudomonadati</taxon>
        <taxon>Campylobacterota</taxon>
        <taxon>Epsilonproteobacteria</taxon>
        <taxon>Campylobacterales</taxon>
        <taxon>Campylobacteraceae</taxon>
        <taxon>Campylobacter</taxon>
    </lineage>
</organism>
<evidence type="ECO:0000313" key="1">
    <source>
        <dbReference type="EMBL" id="QOQ86637.1"/>
    </source>
</evidence>
<dbReference type="Pfam" id="PF26317">
    <property type="entry name" value="CntK_N"/>
    <property type="match status" value="1"/>
</dbReference>
<protein>
    <recommendedName>
        <fullName evidence="3">Diaminopimelate epimerase</fullName>
    </recommendedName>
</protein>
<sequence length="258" mass="29220">MDRTKPIRYEILIPAGNPTALVWDENFNLLEKQNINDEILAKHSFVEQVGFIKPSKFKLTMAGGEVCVNALRSAAFCLMNELNLDFVDINMNGEIYSCGRDENGIFVKAKFSKNFEISHLDDLNTLVNLGDIIHIVNFKNLEFNNGDEYKNFAFLELKRRNLLDLKASGFINCTCKNDQILIRPVVFVRDIKTLFYESACGSGSIATALSLNLRGYFLDKYTITQPSGKDLVVEIFKNAQEFLGFKISGDVKNARKTF</sequence>